<dbReference type="InterPro" id="IPR023198">
    <property type="entry name" value="PGP-like_dom2"/>
</dbReference>
<evidence type="ECO:0000256" key="1">
    <source>
        <dbReference type="ARBA" id="ARBA00000830"/>
    </source>
</evidence>
<dbReference type="GO" id="GO:0005829">
    <property type="term" value="C:cytosol"/>
    <property type="evidence" value="ECO:0007669"/>
    <property type="project" value="TreeGrafter"/>
</dbReference>
<dbReference type="Pfam" id="PF00702">
    <property type="entry name" value="Hydrolase"/>
    <property type="match status" value="1"/>
</dbReference>
<keyword evidence="8 10" id="KW-0460">Magnesium</keyword>
<dbReference type="AlphaFoldDB" id="A0A9X7YNA7"/>
<reference evidence="11 12" key="1">
    <citation type="submission" date="2019-11" db="EMBL/GenBank/DDBJ databases">
        <title>Venatorbacter sp. nov. a predator of Campylobacter and other Gram-negative bacteria.</title>
        <authorList>
            <person name="Saeedi A."/>
            <person name="Cummings N.J."/>
            <person name="Connerton I.F."/>
            <person name="Connerton P.L."/>
        </authorList>
    </citation>
    <scope>NUCLEOTIDE SEQUENCE [LARGE SCALE GENOMIC DNA]</scope>
    <source>
        <strain evidence="11">XL5</strain>
    </source>
</reference>
<feature type="binding site" evidence="10">
    <location>
        <position position="188"/>
    </location>
    <ligand>
        <name>Mg(2+)</name>
        <dbReference type="ChEBI" id="CHEBI:18420"/>
    </ligand>
</feature>
<dbReference type="GO" id="GO:0046872">
    <property type="term" value="F:metal ion binding"/>
    <property type="evidence" value="ECO:0007669"/>
    <property type="project" value="UniProtKB-KW"/>
</dbReference>
<name>A0A9X7YNA7_9GAMM</name>
<evidence type="ECO:0000256" key="10">
    <source>
        <dbReference type="HAMAP-Rule" id="MF_00495"/>
    </source>
</evidence>
<evidence type="ECO:0000256" key="9">
    <source>
        <dbReference type="ARBA" id="ARBA00023277"/>
    </source>
</evidence>
<gene>
    <name evidence="11" type="ORF">GJQ55_02715</name>
</gene>
<feature type="binding site" evidence="10">
    <location>
        <position position="24"/>
    </location>
    <ligand>
        <name>Mg(2+)</name>
        <dbReference type="ChEBI" id="CHEBI:18420"/>
    </ligand>
</feature>
<keyword evidence="9 10" id="KW-0119">Carbohydrate metabolism</keyword>
<dbReference type="Gene3D" id="3.40.50.1000">
    <property type="entry name" value="HAD superfamily/HAD-like"/>
    <property type="match status" value="1"/>
</dbReference>
<dbReference type="InterPro" id="IPR006439">
    <property type="entry name" value="HAD-SF_hydro_IA"/>
</dbReference>
<dbReference type="NCBIfam" id="TIGR01509">
    <property type="entry name" value="HAD-SF-IA-v3"/>
    <property type="match status" value="1"/>
</dbReference>
<evidence type="ECO:0000256" key="6">
    <source>
        <dbReference type="ARBA" id="ARBA00022723"/>
    </source>
</evidence>
<dbReference type="NCBIfam" id="TIGR01449">
    <property type="entry name" value="PGP_bact"/>
    <property type="match status" value="1"/>
</dbReference>
<dbReference type="InterPro" id="IPR036412">
    <property type="entry name" value="HAD-like_sf"/>
</dbReference>
<dbReference type="Proteomes" id="UP000596074">
    <property type="component" value="Chromosome"/>
</dbReference>
<accession>A0A9X7YNA7</accession>
<dbReference type="KEGG" id="vcw:GJQ55_02715"/>
<dbReference type="NCBIfam" id="NF009695">
    <property type="entry name" value="PRK13222.1-2"/>
    <property type="match status" value="1"/>
</dbReference>
<comment type="catalytic activity">
    <reaction evidence="1 10">
        <text>2-phosphoglycolate + H2O = glycolate + phosphate</text>
        <dbReference type="Rhea" id="RHEA:14369"/>
        <dbReference type="ChEBI" id="CHEBI:15377"/>
        <dbReference type="ChEBI" id="CHEBI:29805"/>
        <dbReference type="ChEBI" id="CHEBI:43474"/>
        <dbReference type="ChEBI" id="CHEBI:58033"/>
        <dbReference type="EC" id="3.1.3.18"/>
    </reaction>
</comment>
<evidence type="ECO:0000256" key="3">
    <source>
        <dbReference type="ARBA" id="ARBA00004818"/>
    </source>
</evidence>
<dbReference type="SUPFAM" id="SSF56784">
    <property type="entry name" value="HAD-like"/>
    <property type="match status" value="1"/>
</dbReference>
<dbReference type="EC" id="3.1.3.18" evidence="5 10"/>
<dbReference type="PANTHER" id="PTHR43434:SF1">
    <property type="entry name" value="PHOSPHOGLYCOLATE PHOSPHATASE"/>
    <property type="match status" value="1"/>
</dbReference>
<keyword evidence="6 10" id="KW-0479">Metal-binding</keyword>
<evidence type="ECO:0000256" key="7">
    <source>
        <dbReference type="ARBA" id="ARBA00022801"/>
    </source>
</evidence>
<dbReference type="EMBL" id="CP046056">
    <property type="protein sequence ID" value="QQD23461.1"/>
    <property type="molecule type" value="Genomic_DNA"/>
</dbReference>
<dbReference type="GO" id="GO:0006281">
    <property type="term" value="P:DNA repair"/>
    <property type="evidence" value="ECO:0007669"/>
    <property type="project" value="TreeGrafter"/>
</dbReference>
<proteinExistence type="inferred from homology"/>
<evidence type="ECO:0000313" key="11">
    <source>
        <dbReference type="EMBL" id="QQD23461.1"/>
    </source>
</evidence>
<evidence type="ECO:0000256" key="2">
    <source>
        <dbReference type="ARBA" id="ARBA00001946"/>
    </source>
</evidence>
<comment type="pathway">
    <text evidence="3 10">Organic acid metabolism; glycolate biosynthesis; glycolate from 2-phosphoglycolate: step 1/1.</text>
</comment>
<evidence type="ECO:0000256" key="8">
    <source>
        <dbReference type="ARBA" id="ARBA00022842"/>
    </source>
</evidence>
<comment type="similarity">
    <text evidence="4 10">Belongs to the HAD-like hydrolase superfamily. CbbY/CbbZ/Gph/YieH family.</text>
</comment>
<dbReference type="InterPro" id="IPR037512">
    <property type="entry name" value="PGPase_prok"/>
</dbReference>
<feature type="active site" description="Nucleophile" evidence="10">
    <location>
        <position position="22"/>
    </location>
</feature>
<dbReference type="SFLD" id="SFLDS00003">
    <property type="entry name" value="Haloacid_Dehalogenase"/>
    <property type="match status" value="1"/>
</dbReference>
<dbReference type="Gene3D" id="1.10.150.240">
    <property type="entry name" value="Putative phosphatase, domain 2"/>
    <property type="match status" value="1"/>
</dbReference>
<dbReference type="SFLD" id="SFLDG01129">
    <property type="entry name" value="C1.5:_HAD__Beta-PGM__Phosphata"/>
    <property type="match status" value="1"/>
</dbReference>
<dbReference type="GO" id="GO:0046295">
    <property type="term" value="P:glycolate biosynthetic process"/>
    <property type="evidence" value="ECO:0007669"/>
    <property type="project" value="UniProtKB-UniRule"/>
</dbReference>
<evidence type="ECO:0000256" key="4">
    <source>
        <dbReference type="ARBA" id="ARBA00006171"/>
    </source>
</evidence>
<keyword evidence="12" id="KW-1185">Reference proteome</keyword>
<comment type="function">
    <text evidence="10">Specifically catalyzes the dephosphorylation of 2-phosphoglycolate. Is involved in the dissimilation of the intracellular 2-phosphoglycolate formed during the DNA repair of 3'-phosphoglycolate ends, a major class of DNA lesions induced by oxidative stress.</text>
</comment>
<dbReference type="PANTHER" id="PTHR43434">
    <property type="entry name" value="PHOSPHOGLYCOLATE PHOSPHATASE"/>
    <property type="match status" value="1"/>
</dbReference>
<evidence type="ECO:0000313" key="12">
    <source>
        <dbReference type="Proteomes" id="UP000596074"/>
    </source>
</evidence>
<dbReference type="InterPro" id="IPR050155">
    <property type="entry name" value="HAD-like_hydrolase_sf"/>
</dbReference>
<evidence type="ECO:0000256" key="5">
    <source>
        <dbReference type="ARBA" id="ARBA00013078"/>
    </source>
</evidence>
<dbReference type="GO" id="GO:0008967">
    <property type="term" value="F:phosphoglycolate phosphatase activity"/>
    <property type="evidence" value="ECO:0007669"/>
    <property type="project" value="UniProtKB-UniRule"/>
</dbReference>
<dbReference type="NCBIfam" id="TIGR01549">
    <property type="entry name" value="HAD-SF-IA-v1"/>
    <property type="match status" value="1"/>
</dbReference>
<keyword evidence="7 10" id="KW-0378">Hydrolase</keyword>
<protein>
    <recommendedName>
        <fullName evidence="5 10">Phosphoglycolate phosphatase</fullName>
        <shortName evidence="10">PGP</shortName>
        <shortName evidence="10">PGPase</shortName>
        <ecNumber evidence="5 10">3.1.3.18</ecNumber>
    </recommendedName>
</protein>
<dbReference type="RefSeq" id="WP_228345986.1">
    <property type="nucleotide sequence ID" value="NZ_CP046056.1"/>
</dbReference>
<dbReference type="HAMAP" id="MF_00495">
    <property type="entry name" value="GPH_hydrolase_bact"/>
    <property type="match status" value="1"/>
</dbReference>
<comment type="cofactor">
    <cofactor evidence="2 10">
        <name>Mg(2+)</name>
        <dbReference type="ChEBI" id="CHEBI:18420"/>
    </cofactor>
</comment>
<dbReference type="GO" id="GO:0005975">
    <property type="term" value="P:carbohydrate metabolic process"/>
    <property type="evidence" value="ECO:0007669"/>
    <property type="project" value="InterPro"/>
</dbReference>
<dbReference type="FunFam" id="3.40.50.1000:FF:000022">
    <property type="entry name" value="Phosphoglycolate phosphatase"/>
    <property type="match status" value="1"/>
</dbReference>
<sequence length="233" mass="24515">MLWSQALQAHFGAAGPQLLLLDLDGTLIDSVPDLTTAVDAMLAGLKRPLAGAENVSHWIGNGADALIRRALCRGDETAAQALPAADVQPARALFDVAYLQALHQATGAYAGVAEFLHNLQQAGVPMVLITNKPRLFTLPLLESLGWLELFALVLCADDLAEKKPSPLPLLHACAQQQVAPAQALMIGDSRNDMQAAQAAGIACAAVTYGYNHGADIADSAPDWVVDNLLQLLA</sequence>
<organism evidence="11 12">
    <name type="scientific">Venatoribacter cucullus</name>
    <dbReference type="NCBI Taxonomy" id="2661630"/>
    <lineage>
        <taxon>Bacteria</taxon>
        <taxon>Pseudomonadati</taxon>
        <taxon>Pseudomonadota</taxon>
        <taxon>Gammaproteobacteria</taxon>
        <taxon>Oceanospirillales</taxon>
        <taxon>Oceanospirillaceae</taxon>
        <taxon>Venatoribacter</taxon>
    </lineage>
</organism>
<dbReference type="InterPro" id="IPR023214">
    <property type="entry name" value="HAD_sf"/>
</dbReference>
<dbReference type="SFLD" id="SFLDG01135">
    <property type="entry name" value="C1.5.6:_HAD__Beta-PGM__Phospha"/>
    <property type="match status" value="1"/>
</dbReference>
<feature type="binding site" evidence="10">
    <location>
        <position position="22"/>
    </location>
    <ligand>
        <name>Mg(2+)</name>
        <dbReference type="ChEBI" id="CHEBI:18420"/>
    </ligand>
</feature>